<dbReference type="RefSeq" id="WP_186599105.1">
    <property type="nucleotide sequence ID" value="NZ_JABWRS010000022.1"/>
</dbReference>
<dbReference type="EMBL" id="JABWRS010000022">
    <property type="protein sequence ID" value="MBC3478317.1"/>
    <property type="molecule type" value="Genomic_DNA"/>
</dbReference>
<gene>
    <name evidence="1" type="ORF">HU747_22260</name>
</gene>
<evidence type="ECO:0000313" key="1">
    <source>
        <dbReference type="EMBL" id="MBC3478317.1"/>
    </source>
</evidence>
<keyword evidence="2" id="KW-1185">Reference proteome</keyword>
<organism evidence="1 2">
    <name type="scientific">Pseudomonas taiwanensis</name>
    <dbReference type="NCBI Taxonomy" id="470150"/>
    <lineage>
        <taxon>Bacteria</taxon>
        <taxon>Pseudomonadati</taxon>
        <taxon>Pseudomonadota</taxon>
        <taxon>Gammaproteobacteria</taxon>
        <taxon>Pseudomonadales</taxon>
        <taxon>Pseudomonadaceae</taxon>
        <taxon>Pseudomonas</taxon>
    </lineage>
</organism>
<evidence type="ECO:0000313" key="2">
    <source>
        <dbReference type="Proteomes" id="UP000628086"/>
    </source>
</evidence>
<proteinExistence type="predicted"/>
<name>A0ABR6VCX5_9PSED</name>
<accession>A0ABR6VCX5</accession>
<sequence>MPSLYPSYPPYIPVIKWQKAEQQALEAVEEEIVCHIWPCIEIRGVTNSQQLMGELYHFWKGTALIDYADPSGRLTGRRMTEFESFLALAGNKNYPIIPVLDSRDILDLSPRMMQLLATFNSVVVRLRAEALPLDPELVDQAKNALAFLEPINVTKQLIVDLGACTGEWQSSVVHNLANRLRELKGFGFETIHIASGAYPESLAEVTGQAEYPRHDWQLWSDLQAVAPELLLGYSDYGILSPMWTEAVLKKIAKTVALRYTRKGDWLILKATGNTKEDSINLSIIMLNTYSDDFMGADFSLGDRQIATRADPSEPDRKKKGGPISHLTEAWIHHISYVVKEQY</sequence>
<dbReference type="Pfam" id="PF14350">
    <property type="entry name" value="Beta_protein"/>
    <property type="match status" value="1"/>
</dbReference>
<dbReference type="InterPro" id="IPR025683">
    <property type="entry name" value="Protein_beta"/>
</dbReference>
<protein>
    <submittedName>
        <fullName evidence="1">Uncharacterized protein</fullName>
    </submittedName>
</protein>
<comment type="caution">
    <text evidence="1">The sequence shown here is derived from an EMBL/GenBank/DDBJ whole genome shotgun (WGS) entry which is preliminary data.</text>
</comment>
<reference evidence="1 2" key="1">
    <citation type="journal article" date="2020" name="Microorganisms">
        <title>Reliable Identification of Environmental Pseudomonas Isolates Using the rpoD Gene.</title>
        <authorList>
            <consortium name="The Broad Institute Genome Sequencing Platform"/>
            <person name="Girard L."/>
            <person name="Lood C."/>
            <person name="Rokni-Zadeh H."/>
            <person name="van Noort V."/>
            <person name="Lavigne R."/>
            <person name="De Mot R."/>
        </authorList>
    </citation>
    <scope>NUCLEOTIDE SEQUENCE [LARGE SCALE GENOMIC DNA]</scope>
    <source>
        <strain evidence="1 2">RW7P2</strain>
    </source>
</reference>
<dbReference type="Proteomes" id="UP000628086">
    <property type="component" value="Unassembled WGS sequence"/>
</dbReference>